<name>A0A699XMN8_TANCI</name>
<protein>
    <submittedName>
        <fullName evidence="2">Uncharacterized protein</fullName>
    </submittedName>
</protein>
<feature type="non-terminal residue" evidence="2">
    <location>
        <position position="75"/>
    </location>
</feature>
<evidence type="ECO:0000313" key="2">
    <source>
        <dbReference type="EMBL" id="GFD61155.1"/>
    </source>
</evidence>
<organism evidence="2">
    <name type="scientific">Tanacetum cinerariifolium</name>
    <name type="common">Dalmatian daisy</name>
    <name type="synonym">Chrysanthemum cinerariifolium</name>
    <dbReference type="NCBI Taxonomy" id="118510"/>
    <lineage>
        <taxon>Eukaryota</taxon>
        <taxon>Viridiplantae</taxon>
        <taxon>Streptophyta</taxon>
        <taxon>Embryophyta</taxon>
        <taxon>Tracheophyta</taxon>
        <taxon>Spermatophyta</taxon>
        <taxon>Magnoliopsida</taxon>
        <taxon>eudicotyledons</taxon>
        <taxon>Gunneridae</taxon>
        <taxon>Pentapetalae</taxon>
        <taxon>asterids</taxon>
        <taxon>campanulids</taxon>
        <taxon>Asterales</taxon>
        <taxon>Asteraceae</taxon>
        <taxon>Asteroideae</taxon>
        <taxon>Anthemideae</taxon>
        <taxon>Anthemidinae</taxon>
        <taxon>Tanacetum</taxon>
    </lineage>
</organism>
<proteinExistence type="predicted"/>
<feature type="non-terminal residue" evidence="2">
    <location>
        <position position="1"/>
    </location>
</feature>
<sequence>GRKLDAVVVVEGRVGLCGLAGIIGYWLVSRRLAGSGRGHGGHLAEAQVTAAGVEVGGAQALAQRAGIDHGRAERV</sequence>
<keyword evidence="1" id="KW-1133">Transmembrane helix</keyword>
<reference evidence="2" key="1">
    <citation type="journal article" date="2019" name="Sci. Rep.">
        <title>Draft genome of Tanacetum cinerariifolium, the natural source of mosquito coil.</title>
        <authorList>
            <person name="Yamashiro T."/>
            <person name="Shiraishi A."/>
            <person name="Satake H."/>
            <person name="Nakayama K."/>
        </authorList>
    </citation>
    <scope>NUCLEOTIDE SEQUENCE</scope>
</reference>
<keyword evidence="1" id="KW-0472">Membrane</keyword>
<evidence type="ECO:0000256" key="1">
    <source>
        <dbReference type="SAM" id="Phobius"/>
    </source>
</evidence>
<dbReference type="EMBL" id="BKCJ011887514">
    <property type="protein sequence ID" value="GFD61155.1"/>
    <property type="molecule type" value="Genomic_DNA"/>
</dbReference>
<gene>
    <name evidence="2" type="ORF">Tci_933124</name>
</gene>
<accession>A0A699XMN8</accession>
<dbReference type="AlphaFoldDB" id="A0A699XMN8"/>
<comment type="caution">
    <text evidence="2">The sequence shown here is derived from an EMBL/GenBank/DDBJ whole genome shotgun (WGS) entry which is preliminary data.</text>
</comment>
<keyword evidence="1" id="KW-0812">Transmembrane</keyword>
<feature type="transmembrane region" description="Helical" evidence="1">
    <location>
        <begin position="6"/>
        <end position="28"/>
    </location>
</feature>